<accession>A0A8X6RHU5</accession>
<proteinExistence type="predicted"/>
<name>A0A8X6RHU5_TRICX</name>
<sequence length="281" mass="32108">MPVVSAPCSCQPDCLVCGRGDVPPHDFAIHVLLESMVFQERMLHGEPTEARLEEILHILKEYLPRAMHMTDLNSVRWQTMYHYVKSGFPRHNRIVELLTKVLPHYHTLDIPRVRAFARFEPKDVSSDYVEQEASKGKGAFIQALWILYVKSSLYRFAYKAWKLHGPQNLTTWNLLAQAELDGCYAEKWPDTVFQVPDGTQPIENILETMMSPRKMGELERSIALDQFSHFFWTALDTKVGFQSVLGSKRVVSPSGSKIERMKCLTAHPWCLGSSINVGTET</sequence>
<dbReference type="AlphaFoldDB" id="A0A8X6RHU5"/>
<gene>
    <name evidence="1" type="primary">NCL1_36696</name>
    <name evidence="1" type="ORF">TNCV_4294631</name>
</gene>
<organism evidence="1 2">
    <name type="scientific">Trichonephila clavipes</name>
    <name type="common">Golden silk orbweaver</name>
    <name type="synonym">Nephila clavipes</name>
    <dbReference type="NCBI Taxonomy" id="2585209"/>
    <lineage>
        <taxon>Eukaryota</taxon>
        <taxon>Metazoa</taxon>
        <taxon>Ecdysozoa</taxon>
        <taxon>Arthropoda</taxon>
        <taxon>Chelicerata</taxon>
        <taxon>Arachnida</taxon>
        <taxon>Araneae</taxon>
        <taxon>Araneomorphae</taxon>
        <taxon>Entelegynae</taxon>
        <taxon>Araneoidea</taxon>
        <taxon>Nephilidae</taxon>
        <taxon>Trichonephila</taxon>
    </lineage>
</organism>
<reference evidence="1" key="1">
    <citation type="submission" date="2020-08" db="EMBL/GenBank/DDBJ databases">
        <title>Multicomponent nature underlies the extraordinary mechanical properties of spider dragline silk.</title>
        <authorList>
            <person name="Kono N."/>
            <person name="Nakamura H."/>
            <person name="Mori M."/>
            <person name="Yoshida Y."/>
            <person name="Ohtoshi R."/>
            <person name="Malay A.D."/>
            <person name="Moran D.A.P."/>
            <person name="Tomita M."/>
            <person name="Numata K."/>
            <person name="Arakawa K."/>
        </authorList>
    </citation>
    <scope>NUCLEOTIDE SEQUENCE</scope>
</reference>
<keyword evidence="2" id="KW-1185">Reference proteome</keyword>
<dbReference type="EMBL" id="BMAU01021177">
    <property type="protein sequence ID" value="GFX94420.1"/>
    <property type="molecule type" value="Genomic_DNA"/>
</dbReference>
<evidence type="ECO:0000313" key="1">
    <source>
        <dbReference type="EMBL" id="GFX94420.1"/>
    </source>
</evidence>
<evidence type="ECO:0000313" key="2">
    <source>
        <dbReference type="Proteomes" id="UP000887159"/>
    </source>
</evidence>
<protein>
    <submittedName>
        <fullName evidence="1">Uncharacterized protein</fullName>
    </submittedName>
</protein>
<comment type="caution">
    <text evidence="1">The sequence shown here is derived from an EMBL/GenBank/DDBJ whole genome shotgun (WGS) entry which is preliminary data.</text>
</comment>
<dbReference type="Proteomes" id="UP000887159">
    <property type="component" value="Unassembled WGS sequence"/>
</dbReference>